<dbReference type="CDD" id="cd00475">
    <property type="entry name" value="Cis_IPPS"/>
    <property type="match status" value="1"/>
</dbReference>
<keyword evidence="3" id="KW-0677">Repeat</keyword>
<accession>A0A8H7LU81</accession>
<dbReference type="Gene3D" id="2.60.120.260">
    <property type="entry name" value="Galactose-binding domain-like"/>
    <property type="match status" value="1"/>
</dbReference>
<evidence type="ECO:0000256" key="6">
    <source>
        <dbReference type="SAM" id="SignalP"/>
    </source>
</evidence>
<evidence type="ECO:0000313" key="9">
    <source>
        <dbReference type="EMBL" id="KAF8705877.1"/>
    </source>
</evidence>
<feature type="region of interest" description="Disordered" evidence="5">
    <location>
        <begin position="307"/>
        <end position="326"/>
    </location>
</feature>
<dbReference type="HAMAP" id="MF_01139">
    <property type="entry name" value="ISPT"/>
    <property type="match status" value="1"/>
</dbReference>
<dbReference type="Gene3D" id="2.120.10.80">
    <property type="entry name" value="Kelch-type beta propeller"/>
    <property type="match status" value="2"/>
</dbReference>
<dbReference type="InterPro" id="IPR052456">
    <property type="entry name" value="CTLH_complex_component"/>
</dbReference>
<evidence type="ECO:0000259" key="8">
    <source>
        <dbReference type="Pfam" id="PF24981"/>
    </source>
</evidence>
<dbReference type="InterPro" id="IPR015915">
    <property type="entry name" value="Kelch-typ_b-propeller"/>
</dbReference>
<dbReference type="SUPFAM" id="SSF64005">
    <property type="entry name" value="Undecaprenyl diphosphate synthase"/>
    <property type="match status" value="1"/>
</dbReference>
<keyword evidence="2" id="KW-0808">Transferase</keyword>
<evidence type="ECO:0000256" key="2">
    <source>
        <dbReference type="ARBA" id="ARBA00022679"/>
    </source>
</evidence>
<feature type="non-terminal residue" evidence="9">
    <location>
        <position position="1019"/>
    </location>
</feature>
<dbReference type="InterPro" id="IPR036424">
    <property type="entry name" value="UPP_synth-like_sf"/>
</dbReference>
<dbReference type="PROSITE" id="PS01066">
    <property type="entry name" value="UPP_SYNTHASE"/>
    <property type="match status" value="1"/>
</dbReference>
<keyword evidence="6" id="KW-0732">Signal</keyword>
<evidence type="ECO:0000256" key="5">
    <source>
        <dbReference type="SAM" id="MobiDB-lite"/>
    </source>
</evidence>
<reference evidence="9" key="1">
    <citation type="submission" date="2020-09" db="EMBL/GenBank/DDBJ databases">
        <title>Comparative genome analyses of four rice-infecting Rhizoctonia solani isolates reveal extensive enrichment of homogalacturonan modification genes.</title>
        <authorList>
            <person name="Lee D.-Y."/>
            <person name="Jeon J."/>
            <person name="Kim K.-T."/>
            <person name="Cheong K."/>
            <person name="Song H."/>
            <person name="Choi G."/>
            <person name="Ko J."/>
            <person name="Opiyo S.O."/>
            <person name="Zuo S."/>
            <person name="Madhav S."/>
            <person name="Lee Y.-H."/>
            <person name="Wang G.-L."/>
        </authorList>
    </citation>
    <scope>NUCLEOTIDE SEQUENCE</scope>
    <source>
        <strain evidence="9">AG1-IA WGL</strain>
    </source>
</reference>
<feature type="compositionally biased region" description="Basic and acidic residues" evidence="5">
    <location>
        <begin position="309"/>
        <end position="326"/>
    </location>
</feature>
<feature type="domain" description="Muskelin N-terminal" evidence="7">
    <location>
        <begin position="287"/>
        <end position="347"/>
    </location>
</feature>
<dbReference type="EMBL" id="JACYCD010000052">
    <property type="protein sequence ID" value="KAF8705877.1"/>
    <property type="molecule type" value="Genomic_DNA"/>
</dbReference>
<keyword evidence="4" id="KW-0460">Magnesium</keyword>
<dbReference type="GO" id="GO:0005737">
    <property type="term" value="C:cytoplasm"/>
    <property type="evidence" value="ECO:0007669"/>
    <property type="project" value="TreeGrafter"/>
</dbReference>
<dbReference type="InterPro" id="IPR008979">
    <property type="entry name" value="Galactose-bd-like_sf"/>
</dbReference>
<feature type="domain" description="Attractin/MKLN-like beta-propeller" evidence="8">
    <location>
        <begin position="553"/>
        <end position="745"/>
    </location>
</feature>
<dbReference type="InterPro" id="IPR018520">
    <property type="entry name" value="UPP_synth-like_CS"/>
</dbReference>
<evidence type="ECO:0000256" key="1">
    <source>
        <dbReference type="ARBA" id="ARBA00022441"/>
    </source>
</evidence>
<dbReference type="SUPFAM" id="SSF117281">
    <property type="entry name" value="Kelch motif"/>
    <property type="match status" value="1"/>
</dbReference>
<sequence length="1019" mass="114465">MGVINFIVDWLTRLVIYILSAGPVPQHVAFVMDGNRRYARHKQVEVSEGHTDGFGALKRMLEICLRLGIKCVTVYAFSIENFKRPRGEVDTLMTLAKNKLDELCSHGDLLDKYQVRLNVLGKTELLPPDVLEVVHRAEAMTAKHHGAILNICMPYTSREEITSAVESIVRSHQSGEIELDDITPETLEARLYTKLRDSPKLDILVRTSGVHRLSDFLLWQACADTQIHFSNVYWPDFALRDLVPIPIFAHTNKHLYKNIPRDKPPRCTGLRMSTTLSLFDSSLPPSAELNYIIDSCSSFTAGYPPENIYSDHPDDPKSRWSTERHGDPGIQESQWVMLSLEKPSVVSANDSVRQGPSNSLSSHIGISDEADAQFMKAHPCNVSAFKVYGGLGTKDSEMHELIRGKLRDDDIPQTFTLNYKTPGAGVPFPCRYIKICPISPHGTSYNMSIWHVGLSGIKEEGFVKRVYDNYIKHKETLALHLILKHLRRSNFLDAHTSLLAQTGLRTEHPKITQLHDALVLNADLVTTEALVKSIAGEEGLFEHCARVSPPACVWERITPGGDSGRTPVGRGGHQLCLDVERGVIYLFGGWDGSKNLSDFWSYTTSTNQWKLIHEDTAAVGGPSARSCHNMVYCHTNRTLYVLGQLKDQPRPNGGNPQPQRADAEFFKCSLDATGEGGTWTLLNPSGVEASGGPHSISDHQMIIDEENSLMYVFGGRMEHTSDRDGMHMYSGMYSFNLVTETWTHIFHDPARNDGPSPNPINIYSRTGHGMVLYPPTNEIFIVGGRRSNPRWVPDMYSFTHTTLATQRIPLDPSIIHSVTASRVCIDEKAGEIYILITQHNERDRTRADPATFMTYHIEKKLWVRSEPRIGPLRPSPSGDVWESLELPRPRSAHQVVYDSANRVPTVSELLRKALLAVRKFRFKLMCDTVPPFEALTYLQTEVSEVVDSDEELEAADLRSLLSYLLSRTSDGDTTMNGDGAKANEATRKERRELFDFLMQFVDPAEREPETELRDIVENV</sequence>
<dbReference type="NCBIfam" id="TIGR00055">
    <property type="entry name" value="uppS"/>
    <property type="match status" value="1"/>
</dbReference>
<evidence type="ECO:0000256" key="3">
    <source>
        <dbReference type="ARBA" id="ARBA00022737"/>
    </source>
</evidence>
<dbReference type="Pfam" id="PF01255">
    <property type="entry name" value="Prenyltransf"/>
    <property type="match status" value="1"/>
</dbReference>
<evidence type="ECO:0000313" key="10">
    <source>
        <dbReference type="Proteomes" id="UP000602905"/>
    </source>
</evidence>
<feature type="chain" id="PRO_5034173072" evidence="6">
    <location>
        <begin position="22"/>
        <end position="1019"/>
    </location>
</feature>
<dbReference type="Gene3D" id="3.40.1180.10">
    <property type="entry name" value="Decaprenyl diphosphate synthase-like"/>
    <property type="match status" value="1"/>
</dbReference>
<dbReference type="PANTHER" id="PTHR15526:SF5">
    <property type="entry name" value="MUSKELIN"/>
    <property type="match status" value="1"/>
</dbReference>
<comment type="caution">
    <text evidence="9">The sequence shown here is derived from an EMBL/GenBank/DDBJ whole genome shotgun (WGS) entry which is preliminary data.</text>
</comment>
<dbReference type="AlphaFoldDB" id="A0A8H7LU81"/>
<keyword evidence="1" id="KW-0880">Kelch repeat</keyword>
<dbReference type="OrthoDB" id="10052615at2759"/>
<dbReference type="Pfam" id="PF06588">
    <property type="entry name" value="Muskelin_N"/>
    <property type="match status" value="2"/>
</dbReference>
<feature type="signal peptide" evidence="6">
    <location>
        <begin position="1"/>
        <end position="21"/>
    </location>
</feature>
<dbReference type="InterPro" id="IPR010565">
    <property type="entry name" value="Muskelin_N"/>
</dbReference>
<dbReference type="InterPro" id="IPR056737">
    <property type="entry name" value="Beta-prop_ATRN-MKLN-like"/>
</dbReference>
<dbReference type="Proteomes" id="UP000602905">
    <property type="component" value="Unassembled WGS sequence"/>
</dbReference>
<proteinExistence type="inferred from homology"/>
<dbReference type="Pfam" id="PF24981">
    <property type="entry name" value="Beta-prop_ATRN-LZTR1"/>
    <property type="match status" value="1"/>
</dbReference>
<dbReference type="PANTHER" id="PTHR15526">
    <property type="entry name" value="MUSKELIN"/>
    <property type="match status" value="1"/>
</dbReference>
<evidence type="ECO:0000256" key="4">
    <source>
        <dbReference type="ARBA" id="ARBA00022842"/>
    </source>
</evidence>
<dbReference type="GO" id="GO:0016765">
    <property type="term" value="F:transferase activity, transferring alkyl or aryl (other than methyl) groups"/>
    <property type="evidence" value="ECO:0007669"/>
    <property type="project" value="InterPro"/>
</dbReference>
<organism evidence="9 10">
    <name type="scientific">Rhizoctonia solani</name>
    <dbReference type="NCBI Taxonomy" id="456999"/>
    <lineage>
        <taxon>Eukaryota</taxon>
        <taxon>Fungi</taxon>
        <taxon>Dikarya</taxon>
        <taxon>Basidiomycota</taxon>
        <taxon>Agaricomycotina</taxon>
        <taxon>Agaricomycetes</taxon>
        <taxon>Cantharellales</taxon>
        <taxon>Ceratobasidiaceae</taxon>
        <taxon>Rhizoctonia</taxon>
    </lineage>
</organism>
<protein>
    <submittedName>
        <fullName evidence="9">Muskelin N-terminus</fullName>
    </submittedName>
</protein>
<feature type="domain" description="Muskelin N-terminal" evidence="7">
    <location>
        <begin position="373"/>
        <end position="509"/>
    </location>
</feature>
<dbReference type="FunFam" id="3.40.1180.10:FF:000005">
    <property type="entry name" value="Alkyl transferase"/>
    <property type="match status" value="1"/>
</dbReference>
<gene>
    <name evidence="9" type="ORF">RHS03_05209</name>
</gene>
<evidence type="ECO:0000259" key="7">
    <source>
        <dbReference type="Pfam" id="PF06588"/>
    </source>
</evidence>
<dbReference type="SUPFAM" id="SSF49785">
    <property type="entry name" value="Galactose-binding domain-like"/>
    <property type="match status" value="1"/>
</dbReference>
<name>A0A8H7LU81_9AGAM</name>
<dbReference type="InterPro" id="IPR001441">
    <property type="entry name" value="UPP_synth-like"/>
</dbReference>